<accession>A0ABQ7PUM7</accession>
<dbReference type="EMBL" id="JAHIBW010000028">
    <property type="protein sequence ID" value="KAG7296681.1"/>
    <property type="molecule type" value="Genomic_DNA"/>
</dbReference>
<dbReference type="Proteomes" id="UP000823941">
    <property type="component" value="Chromosome 28"/>
</dbReference>
<protein>
    <submittedName>
        <fullName evidence="1">Uncharacterized protein</fullName>
    </submittedName>
</protein>
<sequence length="90" mass="10398">MTKPTESLGFNVTNDVWLGNQVFDFLVLPYSPATIFPPSWSEHFPHHLSFRNQKFILFLESECPSLRAIHQDRPDYGFINSDLGFPAEKL</sequence>
<name>A0ABQ7PUM7_PLUXY</name>
<gene>
    <name evidence="1" type="ORF">JYU34_020541</name>
</gene>
<keyword evidence="2" id="KW-1185">Reference proteome</keyword>
<evidence type="ECO:0000313" key="1">
    <source>
        <dbReference type="EMBL" id="KAG7296681.1"/>
    </source>
</evidence>
<organism evidence="1 2">
    <name type="scientific">Plutella xylostella</name>
    <name type="common">Diamondback moth</name>
    <name type="synonym">Plutella maculipennis</name>
    <dbReference type="NCBI Taxonomy" id="51655"/>
    <lineage>
        <taxon>Eukaryota</taxon>
        <taxon>Metazoa</taxon>
        <taxon>Ecdysozoa</taxon>
        <taxon>Arthropoda</taxon>
        <taxon>Hexapoda</taxon>
        <taxon>Insecta</taxon>
        <taxon>Pterygota</taxon>
        <taxon>Neoptera</taxon>
        <taxon>Endopterygota</taxon>
        <taxon>Lepidoptera</taxon>
        <taxon>Glossata</taxon>
        <taxon>Ditrysia</taxon>
        <taxon>Yponomeutoidea</taxon>
        <taxon>Plutellidae</taxon>
        <taxon>Plutella</taxon>
    </lineage>
</organism>
<reference evidence="1 2" key="1">
    <citation type="submission" date="2021-06" db="EMBL/GenBank/DDBJ databases">
        <title>A haploid diamondback moth (Plutella xylostella L.) genome assembly resolves 31 chromosomes and identifies a diamide resistance mutation.</title>
        <authorList>
            <person name="Ward C.M."/>
            <person name="Perry K.D."/>
            <person name="Baker G."/>
            <person name="Powis K."/>
            <person name="Heckel D.G."/>
            <person name="Baxter S.W."/>
        </authorList>
    </citation>
    <scope>NUCLEOTIDE SEQUENCE [LARGE SCALE GENOMIC DNA]</scope>
    <source>
        <strain evidence="1 2">LV</strain>
        <tissue evidence="1">Single pupa</tissue>
    </source>
</reference>
<comment type="caution">
    <text evidence="1">The sequence shown here is derived from an EMBL/GenBank/DDBJ whole genome shotgun (WGS) entry which is preliminary data.</text>
</comment>
<proteinExistence type="predicted"/>
<evidence type="ECO:0000313" key="2">
    <source>
        <dbReference type="Proteomes" id="UP000823941"/>
    </source>
</evidence>